<reference evidence="4 5" key="1">
    <citation type="submission" date="2023-08" db="EMBL/GenBank/DDBJ databases">
        <title>Comparative genomics and taxonomic characterization of three novel marine species of genus Marivirga.</title>
        <authorList>
            <person name="Muhammad N."/>
            <person name="Kim S.-G."/>
        </authorList>
    </citation>
    <scope>NUCLEOTIDE SEQUENCE [LARGE SCALE GENOMIC DNA]</scope>
    <source>
        <strain evidence="4 5">BDSF4-3</strain>
    </source>
</reference>
<dbReference type="KEGG" id="msaa:QYS49_24110"/>
<evidence type="ECO:0000313" key="5">
    <source>
        <dbReference type="Proteomes" id="UP001230496"/>
    </source>
</evidence>
<dbReference type="EMBL" id="CP129971">
    <property type="protein sequence ID" value="WKK74749.1"/>
    <property type="molecule type" value="Genomic_DNA"/>
</dbReference>
<dbReference type="InterPro" id="IPR025232">
    <property type="entry name" value="DUF4174"/>
</dbReference>
<evidence type="ECO:0000313" key="4">
    <source>
        <dbReference type="EMBL" id="WKK74749.1"/>
    </source>
</evidence>
<feature type="signal peptide" evidence="2">
    <location>
        <begin position="1"/>
        <end position="19"/>
    </location>
</feature>
<keyword evidence="1 2" id="KW-0732">Signal</keyword>
<feature type="chain" id="PRO_5041231376" evidence="2">
    <location>
        <begin position="20"/>
        <end position="145"/>
    </location>
</feature>
<keyword evidence="5" id="KW-1185">Reference proteome</keyword>
<dbReference type="Proteomes" id="UP001230496">
    <property type="component" value="Chromosome"/>
</dbReference>
<proteinExistence type="predicted"/>
<dbReference type="AlphaFoldDB" id="A0AA49GBE0"/>
<evidence type="ECO:0000256" key="1">
    <source>
        <dbReference type="ARBA" id="ARBA00022729"/>
    </source>
</evidence>
<protein>
    <submittedName>
        <fullName evidence="4">DUF4174 domain-containing protein</fullName>
    </submittedName>
</protein>
<evidence type="ECO:0000256" key="2">
    <source>
        <dbReference type="SAM" id="SignalP"/>
    </source>
</evidence>
<dbReference type="RefSeq" id="WP_308347283.1">
    <property type="nucleotide sequence ID" value="NZ_CP129971.1"/>
</dbReference>
<gene>
    <name evidence="4" type="ORF">QYS49_24110</name>
</gene>
<dbReference type="Pfam" id="PF13778">
    <property type="entry name" value="DUF4174"/>
    <property type="match status" value="1"/>
</dbReference>
<name>A0AA49GBE0_9BACT</name>
<feature type="domain" description="DUF4174" evidence="3">
    <location>
        <begin position="24"/>
        <end position="140"/>
    </location>
</feature>
<organism evidence="4 5">
    <name type="scientific">Marivirga salinarum</name>
    <dbReference type="NCBI Taxonomy" id="3059078"/>
    <lineage>
        <taxon>Bacteria</taxon>
        <taxon>Pseudomonadati</taxon>
        <taxon>Bacteroidota</taxon>
        <taxon>Cytophagia</taxon>
        <taxon>Cytophagales</taxon>
        <taxon>Marivirgaceae</taxon>
        <taxon>Marivirga</taxon>
    </lineage>
</organism>
<sequence length="145" mass="17094">MRYLLLFTYLIFTMSSTQAQITSLDDFRWKNRLLIIYSANQKSSLLEEQLAKISYKKEGYLDRDLKVIILKNQKVEIWNSTKNHNLQFNKIIKELNIDENKTYQNLLIGKDGGVKLRSNSPISNEKLFKTIDAMPMRQREMKDGN</sequence>
<accession>A0AA49GBE0</accession>
<evidence type="ECO:0000259" key="3">
    <source>
        <dbReference type="Pfam" id="PF13778"/>
    </source>
</evidence>